<evidence type="ECO:0000259" key="5">
    <source>
        <dbReference type="Pfam" id="PF00884"/>
    </source>
</evidence>
<evidence type="ECO:0000313" key="7">
    <source>
        <dbReference type="Proteomes" id="UP000214646"/>
    </source>
</evidence>
<organism evidence="6 7">
    <name type="scientific">Fimbriiglobus ruber</name>
    <dbReference type="NCBI Taxonomy" id="1908690"/>
    <lineage>
        <taxon>Bacteria</taxon>
        <taxon>Pseudomonadati</taxon>
        <taxon>Planctomycetota</taxon>
        <taxon>Planctomycetia</taxon>
        <taxon>Gemmatales</taxon>
        <taxon>Gemmataceae</taxon>
        <taxon>Fimbriiglobus</taxon>
    </lineage>
</organism>
<dbReference type="PANTHER" id="PTHR42693">
    <property type="entry name" value="ARYLSULFATASE FAMILY MEMBER"/>
    <property type="match status" value="1"/>
</dbReference>
<sequence>MLSAVVLLVAVLRVPAAEPTKPNVLLILADDLGFSDVGCYGGEIDTPNLDALAKDGLRFTQFYNTARCWPTRAAILTGYYAQQVRRDTVPGVPSGGQGTRPAWAKLLPDLLRPHGYISYHSGKWHVDGLPLQNGFEHSYSLNDHDRHFAPKNHTLDDKSLPAVDPRAGYYSSTAIADHAIAQLNGHFEKHAGQPFFSFVAFTAPHFPVQAPADDVAKYRKKYLGGWDDLRAQRWGRMKDLSLGETLPPIERDLGPPYAFPDAIKKLGPNELNRPLAWAGLTPEQRAFQADKMAVHAAMVDRMDREIGRVLDAVKKANALEDTLVMFLSDNGASAEIMVRGDGHDPHAECGTGATFLSIGPGWSSLCNTPFRRHKTWVHEGGIHTPLIAHWPKGIAAKGELRHTPGHVVDFVPTVLELATGKPATKPDTKDAPVLAGRSLVPAFAKDVIVDRESIWWQHEGNRALRAGDWKIVAAGKTSEWELYDLKTDPTESKNLAKERPEKVRELADVWQKQTASYVALAKQDAPPPAKK</sequence>
<comment type="caution">
    <text evidence="6">The sequence shown here is derived from an EMBL/GenBank/DDBJ whole genome shotgun (WGS) entry which is preliminary data.</text>
</comment>
<name>A0A225DJ94_9BACT</name>
<keyword evidence="7" id="KW-1185">Reference proteome</keyword>
<dbReference type="Gene3D" id="3.30.1120.10">
    <property type="match status" value="1"/>
</dbReference>
<dbReference type="AlphaFoldDB" id="A0A225DJ94"/>
<dbReference type="Proteomes" id="UP000214646">
    <property type="component" value="Unassembled WGS sequence"/>
</dbReference>
<dbReference type="GO" id="GO:0046872">
    <property type="term" value="F:metal ion binding"/>
    <property type="evidence" value="ECO:0007669"/>
    <property type="project" value="UniProtKB-KW"/>
</dbReference>
<dbReference type="EMBL" id="NIDE01000014">
    <property type="protein sequence ID" value="OWK37506.1"/>
    <property type="molecule type" value="Genomic_DNA"/>
</dbReference>
<dbReference type="InterPro" id="IPR050738">
    <property type="entry name" value="Sulfatase"/>
</dbReference>
<feature type="domain" description="Sulfatase N-terminal" evidence="5">
    <location>
        <begin position="22"/>
        <end position="418"/>
    </location>
</feature>
<dbReference type="Pfam" id="PF00884">
    <property type="entry name" value="Sulfatase"/>
    <property type="match status" value="1"/>
</dbReference>
<dbReference type="InterPro" id="IPR000917">
    <property type="entry name" value="Sulfatase_N"/>
</dbReference>
<dbReference type="SUPFAM" id="SSF53649">
    <property type="entry name" value="Alkaline phosphatase-like"/>
    <property type="match status" value="1"/>
</dbReference>
<dbReference type="InterPro" id="IPR017850">
    <property type="entry name" value="Alkaline_phosphatase_core_sf"/>
</dbReference>
<evidence type="ECO:0000256" key="1">
    <source>
        <dbReference type="ARBA" id="ARBA00008779"/>
    </source>
</evidence>
<dbReference type="PROSITE" id="PS00149">
    <property type="entry name" value="SULFATASE_2"/>
    <property type="match status" value="1"/>
</dbReference>
<dbReference type="GO" id="GO:0004065">
    <property type="term" value="F:arylsulfatase activity"/>
    <property type="evidence" value="ECO:0007669"/>
    <property type="project" value="TreeGrafter"/>
</dbReference>
<evidence type="ECO:0000256" key="3">
    <source>
        <dbReference type="ARBA" id="ARBA00022801"/>
    </source>
</evidence>
<gene>
    <name evidence="6" type="ORF">FRUB_06626</name>
</gene>
<accession>A0A225DJ94</accession>
<comment type="similarity">
    <text evidence="1">Belongs to the sulfatase family.</text>
</comment>
<proteinExistence type="inferred from homology"/>
<keyword evidence="2" id="KW-0479">Metal-binding</keyword>
<dbReference type="InterPro" id="IPR024607">
    <property type="entry name" value="Sulfatase_CS"/>
</dbReference>
<evidence type="ECO:0000256" key="2">
    <source>
        <dbReference type="ARBA" id="ARBA00022723"/>
    </source>
</evidence>
<reference evidence="7" key="1">
    <citation type="submission" date="2017-06" db="EMBL/GenBank/DDBJ databases">
        <title>Genome analysis of Fimbriiglobus ruber SP5, the first member of the order Planctomycetales with confirmed chitinolytic capability.</title>
        <authorList>
            <person name="Ravin N.V."/>
            <person name="Rakitin A.L."/>
            <person name="Ivanova A.A."/>
            <person name="Beletsky A.V."/>
            <person name="Kulichevskaya I.S."/>
            <person name="Mardanov A.V."/>
            <person name="Dedysh S.N."/>
        </authorList>
    </citation>
    <scope>NUCLEOTIDE SEQUENCE [LARGE SCALE GENOMIC DNA]</scope>
    <source>
        <strain evidence="7">SP5</strain>
    </source>
</reference>
<evidence type="ECO:0000313" key="6">
    <source>
        <dbReference type="EMBL" id="OWK37506.1"/>
    </source>
</evidence>
<dbReference type="CDD" id="cd16025">
    <property type="entry name" value="PAS_like"/>
    <property type="match status" value="1"/>
</dbReference>
<keyword evidence="4" id="KW-0106">Calcium</keyword>
<protein>
    <submittedName>
        <fullName evidence="6">Choline-sulfatase</fullName>
    </submittedName>
</protein>
<evidence type="ECO:0000256" key="4">
    <source>
        <dbReference type="ARBA" id="ARBA00022837"/>
    </source>
</evidence>
<dbReference type="PANTHER" id="PTHR42693:SF53">
    <property type="entry name" value="ENDO-4-O-SULFATASE"/>
    <property type="match status" value="1"/>
</dbReference>
<keyword evidence="3" id="KW-0378">Hydrolase</keyword>
<dbReference type="Gene3D" id="3.40.720.10">
    <property type="entry name" value="Alkaline Phosphatase, subunit A"/>
    <property type="match status" value="1"/>
</dbReference>